<evidence type="ECO:0000313" key="1">
    <source>
        <dbReference type="EMBL" id="CDN51168.1"/>
    </source>
</evidence>
<geneLocation type="plasmid" evidence="2">
    <name>II</name>
</geneLocation>
<protein>
    <submittedName>
        <fullName evidence="1">Protein containing DUF497</fullName>
    </submittedName>
</protein>
<reference evidence="2" key="1">
    <citation type="journal article" date="2014" name="BMC Genomics">
        <title>Genome sequencing of two Neorhizobium galegae strains reveals a noeT gene responsible for the unusual acetylation of the nodulation factors.</title>
        <authorList>
            <person name="Osterman J."/>
            <person name="Marsh J."/>
            <person name="Laine P.K."/>
            <person name="Zeng Z."/>
            <person name="Alatalo E."/>
            <person name="Sullivan J.T."/>
            <person name="Young J.P."/>
            <person name="Thomas-Oates J."/>
            <person name="Paulin L."/>
            <person name="Lindstrom K."/>
        </authorList>
    </citation>
    <scope>NUCLEOTIDE SEQUENCE [LARGE SCALE GENOMIC DNA]</scope>
    <source>
        <strain evidence="2">HAMBI 540</strain>
    </source>
</reference>
<dbReference type="RefSeq" id="WP_041364542.1">
    <property type="nucleotide sequence ID" value="NZ_HG938354.1"/>
</dbReference>
<sequence length="100" mass="11637">MIDWELIVGFEWDEANARKSADKHDVSQSEAEQVFFNEPLLMIPDLRHSFTEQRIHALGRTDDGRLLHITFTLGANETRIRVISAGDMSRKERSYYEQKA</sequence>
<dbReference type="InterPro" id="IPR038573">
    <property type="entry name" value="BrnT_sf"/>
</dbReference>
<dbReference type="EMBL" id="HG938354">
    <property type="protein sequence ID" value="CDN51168.1"/>
    <property type="molecule type" value="Genomic_DNA"/>
</dbReference>
<accession>A0A068SY97</accession>
<dbReference type="Pfam" id="PF04365">
    <property type="entry name" value="BrnT_toxin"/>
    <property type="match status" value="1"/>
</dbReference>
<dbReference type="Gene3D" id="3.10.450.530">
    <property type="entry name" value="Ribonuclease toxin, BrnT, of type II toxin-antitoxin system"/>
    <property type="match status" value="1"/>
</dbReference>
<proteinExistence type="predicted"/>
<dbReference type="OrthoDB" id="9798158at2"/>
<dbReference type="AlphaFoldDB" id="A0A068SY97"/>
<keyword evidence="1" id="KW-0614">Plasmid</keyword>
<gene>
    <name evidence="1" type="ORF">RG540_PA04900</name>
</gene>
<dbReference type="InterPro" id="IPR007460">
    <property type="entry name" value="BrnT_toxin"/>
</dbReference>
<dbReference type="GeneID" id="24261230"/>
<keyword evidence="2" id="KW-1185">Reference proteome</keyword>
<dbReference type="PATRIC" id="fig|1028800.3.peg.5110"/>
<dbReference type="KEGG" id="ngg:RG540_PA04900"/>
<dbReference type="Proteomes" id="UP000028181">
    <property type="component" value="Plasmid pHAMBI540a"/>
</dbReference>
<dbReference type="eggNOG" id="COG2929">
    <property type="taxonomic scope" value="Bacteria"/>
</dbReference>
<dbReference type="HOGENOM" id="CLU_149290_3_0_5"/>
<evidence type="ECO:0000313" key="2">
    <source>
        <dbReference type="Proteomes" id="UP000028181"/>
    </source>
</evidence>
<organism evidence="1 2">
    <name type="scientific">Neorhizobium galegae bv. orientalis str. HAMBI 540</name>
    <dbReference type="NCBI Taxonomy" id="1028800"/>
    <lineage>
        <taxon>Bacteria</taxon>
        <taxon>Pseudomonadati</taxon>
        <taxon>Pseudomonadota</taxon>
        <taxon>Alphaproteobacteria</taxon>
        <taxon>Hyphomicrobiales</taxon>
        <taxon>Rhizobiaceae</taxon>
        <taxon>Rhizobium/Agrobacterium group</taxon>
        <taxon>Neorhizobium</taxon>
    </lineage>
</organism>
<name>A0A068SY97_NEOGA</name>